<feature type="compositionally biased region" description="Acidic residues" evidence="6">
    <location>
        <begin position="178"/>
        <end position="189"/>
    </location>
</feature>
<dbReference type="PANTHER" id="PTHR23001">
    <property type="entry name" value="EUKARYOTIC TRANSLATION INITIATION FACTOR"/>
    <property type="match status" value="1"/>
</dbReference>
<accession>A0AAW2Z663</accession>
<dbReference type="Pfam" id="PF01873">
    <property type="entry name" value="eIF-5_eIF-2B"/>
    <property type="match status" value="1"/>
</dbReference>
<evidence type="ECO:0000259" key="7">
    <source>
        <dbReference type="PROSITE" id="PS51363"/>
    </source>
</evidence>
<dbReference type="EMBL" id="JAOPGA020001124">
    <property type="protein sequence ID" value="KAL0485306.1"/>
    <property type="molecule type" value="Genomic_DNA"/>
</dbReference>
<dbReference type="InterPro" id="IPR003307">
    <property type="entry name" value="W2_domain"/>
</dbReference>
<dbReference type="PROSITE" id="PS51363">
    <property type="entry name" value="W2"/>
    <property type="match status" value="1"/>
</dbReference>
<dbReference type="InterPro" id="IPR045196">
    <property type="entry name" value="IF2/IF5"/>
</dbReference>
<name>A0AAW2Z663_9EUKA</name>
<dbReference type="Gene3D" id="3.30.30.170">
    <property type="match status" value="1"/>
</dbReference>
<comment type="similarity">
    <text evidence="1">Belongs to the eIF-2-beta/eIF-5 family.</text>
</comment>
<dbReference type="GO" id="GO:0005525">
    <property type="term" value="F:GTP binding"/>
    <property type="evidence" value="ECO:0007669"/>
    <property type="project" value="UniProtKB-KW"/>
</dbReference>
<reference evidence="8 9" key="1">
    <citation type="submission" date="2024-03" db="EMBL/GenBank/DDBJ databases">
        <title>The Acrasis kona genome and developmental transcriptomes reveal deep origins of eukaryotic multicellular pathways.</title>
        <authorList>
            <person name="Sheikh S."/>
            <person name="Fu C.-J."/>
            <person name="Brown M.W."/>
            <person name="Baldauf S.L."/>
        </authorList>
    </citation>
    <scope>NUCLEOTIDE SEQUENCE [LARGE SCALE GENOMIC DNA]</scope>
    <source>
        <strain evidence="8 9">ATCC MYA-3509</strain>
    </source>
</reference>
<dbReference type="SUPFAM" id="SSF100966">
    <property type="entry name" value="Translation initiation factor 2 beta, aIF2beta, N-terminal domain"/>
    <property type="match status" value="1"/>
</dbReference>
<feature type="domain" description="W2" evidence="7">
    <location>
        <begin position="230"/>
        <end position="395"/>
    </location>
</feature>
<dbReference type="PANTHER" id="PTHR23001:SF7">
    <property type="entry name" value="EUKARYOTIC TRANSLATION INITIATION FACTOR 5"/>
    <property type="match status" value="1"/>
</dbReference>
<protein>
    <submittedName>
        <fullName evidence="8">Translation initiation factor 5</fullName>
    </submittedName>
</protein>
<dbReference type="Gene3D" id="1.25.40.180">
    <property type="match status" value="1"/>
</dbReference>
<keyword evidence="4" id="KW-0648">Protein biosynthesis</keyword>
<dbReference type="GO" id="GO:0001732">
    <property type="term" value="P:formation of cytoplasmic translation initiation complex"/>
    <property type="evidence" value="ECO:0007669"/>
    <property type="project" value="TreeGrafter"/>
</dbReference>
<feature type="compositionally biased region" description="Basic and acidic residues" evidence="6">
    <location>
        <begin position="190"/>
        <end position="201"/>
    </location>
</feature>
<dbReference type="InterPro" id="IPR016189">
    <property type="entry name" value="Transl_init_fac_IF2/IF5_N"/>
</dbReference>
<dbReference type="InterPro" id="IPR016024">
    <property type="entry name" value="ARM-type_fold"/>
</dbReference>
<feature type="region of interest" description="Disordered" evidence="6">
    <location>
        <begin position="150"/>
        <end position="236"/>
    </location>
</feature>
<dbReference type="SMART" id="SM00515">
    <property type="entry name" value="eIF5C"/>
    <property type="match status" value="1"/>
</dbReference>
<dbReference type="CDD" id="cd11561">
    <property type="entry name" value="W2_eIF5"/>
    <property type="match status" value="1"/>
</dbReference>
<dbReference type="AlphaFoldDB" id="A0AAW2Z663"/>
<keyword evidence="2 8" id="KW-0396">Initiation factor</keyword>
<dbReference type="SUPFAM" id="SSF48371">
    <property type="entry name" value="ARM repeat"/>
    <property type="match status" value="1"/>
</dbReference>
<dbReference type="GO" id="GO:0005829">
    <property type="term" value="C:cytosol"/>
    <property type="evidence" value="ECO:0007669"/>
    <property type="project" value="TreeGrafter"/>
</dbReference>
<evidence type="ECO:0000256" key="5">
    <source>
        <dbReference type="ARBA" id="ARBA00023134"/>
    </source>
</evidence>
<dbReference type="GO" id="GO:0071074">
    <property type="term" value="F:eukaryotic initiation factor eIF2 binding"/>
    <property type="evidence" value="ECO:0007669"/>
    <property type="project" value="TreeGrafter"/>
</dbReference>
<evidence type="ECO:0000256" key="4">
    <source>
        <dbReference type="ARBA" id="ARBA00022917"/>
    </source>
</evidence>
<sequence>MSDKQYVNIPTDVQDAHYRYKMERMNLKVEGRGNGIKTVVTNMSNVAAHLKVPVSYPTKYFGLELGAQSKFDKSNDRAIINGQFDYPQFETLLNNFIKKFVCCYRCHLPECSMTIDKHENIKLTCSACGHISTVPPAEKMATFIIKHPPKNKNTHVKANAQQGPVKADVTDLVRRADEDDEEWDPDVSDEAVRQRREEEGLQGRLAELAMDSDEEGGDKKKKKKTANDDDEDEEDDIVPPVEVLKNFLSLKKDATTKQILAAVNKIKEDYELSDKDAVCLMYESFFDKNIEKQIQKYAPALKPFVENSTSAQKIILGYTEELCGVKESSKLLSKVSVILKAFYDQGLLDEEVIVEWHSKKKSRFVKSSSVVLKVKEAAKPFVEWLNSAEEEEESDDEDN</sequence>
<evidence type="ECO:0000256" key="6">
    <source>
        <dbReference type="SAM" id="MobiDB-lite"/>
    </source>
</evidence>
<evidence type="ECO:0000313" key="8">
    <source>
        <dbReference type="EMBL" id="KAL0485306.1"/>
    </source>
</evidence>
<dbReference type="Gene3D" id="2.20.25.350">
    <property type="match status" value="1"/>
</dbReference>
<organism evidence="8 9">
    <name type="scientific">Acrasis kona</name>
    <dbReference type="NCBI Taxonomy" id="1008807"/>
    <lineage>
        <taxon>Eukaryota</taxon>
        <taxon>Discoba</taxon>
        <taxon>Heterolobosea</taxon>
        <taxon>Tetramitia</taxon>
        <taxon>Eutetramitia</taxon>
        <taxon>Acrasidae</taxon>
        <taxon>Acrasis</taxon>
    </lineage>
</organism>
<evidence type="ECO:0000313" key="9">
    <source>
        <dbReference type="Proteomes" id="UP001431209"/>
    </source>
</evidence>
<proteinExistence type="inferred from homology"/>
<feature type="compositionally biased region" description="Basic and acidic residues" evidence="6">
    <location>
        <begin position="168"/>
        <end position="177"/>
    </location>
</feature>
<dbReference type="InterPro" id="IPR002735">
    <property type="entry name" value="Transl_init_fac_IF2/IF5_dom"/>
</dbReference>
<comment type="caution">
    <text evidence="8">The sequence shown here is derived from an EMBL/GenBank/DDBJ whole genome shotgun (WGS) entry which is preliminary data.</text>
</comment>
<dbReference type="Pfam" id="PF02020">
    <property type="entry name" value="W2"/>
    <property type="match status" value="1"/>
</dbReference>
<keyword evidence="3" id="KW-0547">Nucleotide-binding</keyword>
<dbReference type="Proteomes" id="UP001431209">
    <property type="component" value="Unassembled WGS sequence"/>
</dbReference>
<dbReference type="FunFam" id="3.30.30.170:FF:000002">
    <property type="entry name" value="Eukaryotic translation initiation factor 5"/>
    <property type="match status" value="1"/>
</dbReference>
<dbReference type="SMART" id="SM00653">
    <property type="entry name" value="eIF2B_5"/>
    <property type="match status" value="1"/>
</dbReference>
<dbReference type="GO" id="GO:0005092">
    <property type="term" value="F:GDP-dissociation inhibitor activity"/>
    <property type="evidence" value="ECO:0007669"/>
    <property type="project" value="TreeGrafter"/>
</dbReference>
<evidence type="ECO:0000256" key="3">
    <source>
        <dbReference type="ARBA" id="ARBA00022741"/>
    </source>
</evidence>
<evidence type="ECO:0000256" key="2">
    <source>
        <dbReference type="ARBA" id="ARBA00022540"/>
    </source>
</evidence>
<evidence type="ECO:0000256" key="1">
    <source>
        <dbReference type="ARBA" id="ARBA00010397"/>
    </source>
</evidence>
<keyword evidence="9" id="KW-1185">Reference proteome</keyword>
<gene>
    <name evidence="8" type="ORF">AKO1_011704</name>
</gene>
<dbReference type="GO" id="GO:0003743">
    <property type="term" value="F:translation initiation factor activity"/>
    <property type="evidence" value="ECO:0007669"/>
    <property type="project" value="UniProtKB-KW"/>
</dbReference>
<keyword evidence="5" id="KW-0342">GTP-binding</keyword>